<dbReference type="RefSeq" id="WP_380838023.1">
    <property type="nucleotide sequence ID" value="NZ_JBHSFP010000002.1"/>
</dbReference>
<evidence type="ECO:0000313" key="2">
    <source>
        <dbReference type="Proteomes" id="UP001596004"/>
    </source>
</evidence>
<sequence length="108" mass="11737">MDVLLAVSGDFDVTAAEIIHSWNMSDDHTRVAVARPYGGRLDHFDAAEFLGSVLVVMGSLASGVAGNALYDLLKAILLPKARGREITYKEIDRPDGTKIIEVHLSENE</sequence>
<reference evidence="2" key="1">
    <citation type="journal article" date="2019" name="Int. J. Syst. Evol. Microbiol.">
        <title>The Global Catalogue of Microorganisms (GCM) 10K type strain sequencing project: providing services to taxonomists for standard genome sequencing and annotation.</title>
        <authorList>
            <consortium name="The Broad Institute Genomics Platform"/>
            <consortium name="The Broad Institute Genome Sequencing Center for Infectious Disease"/>
            <person name="Wu L."/>
            <person name="Ma J."/>
        </authorList>
    </citation>
    <scope>NUCLEOTIDE SEQUENCE [LARGE SCALE GENOMIC DNA]</scope>
    <source>
        <strain evidence="2">CGMCC 4.7132</strain>
    </source>
</reference>
<dbReference type="Proteomes" id="UP001596004">
    <property type="component" value="Unassembled WGS sequence"/>
</dbReference>
<name>A0ABV9CB61_9ACTN</name>
<gene>
    <name evidence="1" type="ORF">ACFO60_06065</name>
</gene>
<dbReference type="EMBL" id="JBHSFP010000002">
    <property type="protein sequence ID" value="MFC4530319.1"/>
    <property type="molecule type" value="Genomic_DNA"/>
</dbReference>
<keyword evidence="2" id="KW-1185">Reference proteome</keyword>
<comment type="caution">
    <text evidence="1">The sequence shown here is derived from an EMBL/GenBank/DDBJ whole genome shotgun (WGS) entry which is preliminary data.</text>
</comment>
<accession>A0ABV9CB61</accession>
<proteinExistence type="predicted"/>
<evidence type="ECO:0000313" key="1">
    <source>
        <dbReference type="EMBL" id="MFC4530319.1"/>
    </source>
</evidence>
<protein>
    <submittedName>
        <fullName evidence="1">Uncharacterized protein</fullName>
    </submittedName>
</protein>
<organism evidence="1 2">
    <name type="scientific">Sphaerisporangium dianthi</name>
    <dbReference type="NCBI Taxonomy" id="1436120"/>
    <lineage>
        <taxon>Bacteria</taxon>
        <taxon>Bacillati</taxon>
        <taxon>Actinomycetota</taxon>
        <taxon>Actinomycetes</taxon>
        <taxon>Streptosporangiales</taxon>
        <taxon>Streptosporangiaceae</taxon>
        <taxon>Sphaerisporangium</taxon>
    </lineage>
</organism>